<evidence type="ECO:0000313" key="6">
    <source>
        <dbReference type="Proteomes" id="UP000504629"/>
    </source>
</evidence>
<evidence type="ECO:0000256" key="2">
    <source>
        <dbReference type="ARBA" id="ARBA00022692"/>
    </source>
</evidence>
<dbReference type="Pfam" id="PF09799">
    <property type="entry name" value="Transmemb_17"/>
    <property type="match status" value="1"/>
</dbReference>
<dbReference type="GO" id="GO:0016020">
    <property type="term" value="C:membrane"/>
    <property type="evidence" value="ECO:0007669"/>
    <property type="project" value="UniProtKB-SubCell"/>
</dbReference>
<name>A0A6J2KG10_BOMMA</name>
<keyword evidence="2 5" id="KW-0812">Transmembrane</keyword>
<dbReference type="Proteomes" id="UP000504629">
    <property type="component" value="Unplaced"/>
</dbReference>
<feature type="transmembrane region" description="Helical" evidence="5">
    <location>
        <begin position="86"/>
        <end position="107"/>
    </location>
</feature>
<gene>
    <name evidence="7" type="primary">LOC114251009</name>
</gene>
<dbReference type="OrthoDB" id="311720at2759"/>
<feature type="transmembrane region" description="Helical" evidence="5">
    <location>
        <begin position="119"/>
        <end position="139"/>
    </location>
</feature>
<evidence type="ECO:0000256" key="4">
    <source>
        <dbReference type="ARBA" id="ARBA00023136"/>
    </source>
</evidence>
<dbReference type="InterPro" id="IPR019184">
    <property type="entry name" value="Uncharacterised_TM-17"/>
</dbReference>
<evidence type="ECO:0000256" key="3">
    <source>
        <dbReference type="ARBA" id="ARBA00022989"/>
    </source>
</evidence>
<dbReference type="RefSeq" id="XP_028040955.1">
    <property type="nucleotide sequence ID" value="XM_028185154.1"/>
</dbReference>
<evidence type="ECO:0000256" key="1">
    <source>
        <dbReference type="ARBA" id="ARBA00004141"/>
    </source>
</evidence>
<accession>A0A6J2KG10</accession>
<keyword evidence="4 5" id="KW-0472">Membrane</keyword>
<feature type="transmembrane region" description="Helical" evidence="5">
    <location>
        <begin position="24"/>
        <end position="43"/>
    </location>
</feature>
<reference evidence="7" key="1">
    <citation type="submission" date="2025-08" db="UniProtKB">
        <authorList>
            <consortium name="RefSeq"/>
        </authorList>
    </citation>
    <scope>IDENTIFICATION</scope>
    <source>
        <tissue evidence="7">Silk gland</tissue>
    </source>
</reference>
<dbReference type="GeneID" id="114251009"/>
<keyword evidence="3 5" id="KW-1133">Transmembrane helix</keyword>
<organism evidence="6 7">
    <name type="scientific">Bombyx mandarina</name>
    <name type="common">Wild silk moth</name>
    <name type="synonym">Wild silkworm</name>
    <dbReference type="NCBI Taxonomy" id="7092"/>
    <lineage>
        <taxon>Eukaryota</taxon>
        <taxon>Metazoa</taxon>
        <taxon>Ecdysozoa</taxon>
        <taxon>Arthropoda</taxon>
        <taxon>Hexapoda</taxon>
        <taxon>Insecta</taxon>
        <taxon>Pterygota</taxon>
        <taxon>Neoptera</taxon>
        <taxon>Endopterygota</taxon>
        <taxon>Lepidoptera</taxon>
        <taxon>Glossata</taxon>
        <taxon>Ditrysia</taxon>
        <taxon>Bombycoidea</taxon>
        <taxon>Bombycidae</taxon>
        <taxon>Bombycinae</taxon>
        <taxon>Bombyx</taxon>
    </lineage>
</organism>
<sequence>MIYTFVHINNSMEYKTMLRLQKCLYFKINLFVLWCFVTGFFLFMKFDKLSHLTKYLSATVFLLLSGIEIVRLYLGRYGNLSCRVPELAVFLMLTILMQMPLVSFFLFHPYLLSTPTELTLHAMFWMTTIIEIVYGFRALKQASSLAKSIYLSTTQNHDLSAM</sequence>
<dbReference type="KEGG" id="bman:114251009"/>
<evidence type="ECO:0000313" key="7">
    <source>
        <dbReference type="RefSeq" id="XP_028040955.1"/>
    </source>
</evidence>
<dbReference type="AlphaFoldDB" id="A0A6J2KG10"/>
<dbReference type="GO" id="GO:1905515">
    <property type="term" value="P:non-motile cilium assembly"/>
    <property type="evidence" value="ECO:0007669"/>
    <property type="project" value="TreeGrafter"/>
</dbReference>
<keyword evidence="6" id="KW-1185">Reference proteome</keyword>
<dbReference type="PANTHER" id="PTHR13531">
    <property type="entry name" value="GEO07735P1-RELATED-RELATED"/>
    <property type="match status" value="1"/>
</dbReference>
<protein>
    <submittedName>
        <fullName evidence="7">Transmembrane protein 17-like</fullName>
    </submittedName>
</protein>
<comment type="subcellular location">
    <subcellularLocation>
        <location evidence="1">Membrane</location>
        <topology evidence="1">Multi-pass membrane protein</topology>
    </subcellularLocation>
</comment>
<evidence type="ECO:0000256" key="5">
    <source>
        <dbReference type="SAM" id="Phobius"/>
    </source>
</evidence>
<proteinExistence type="predicted"/>
<dbReference type="PANTHER" id="PTHR13531:SF6">
    <property type="entry name" value="TMEM (HUMAN TRANSMEMBRANE PROTEIN) HOMOLOG"/>
    <property type="match status" value="1"/>
</dbReference>
<dbReference type="GO" id="GO:0035869">
    <property type="term" value="C:ciliary transition zone"/>
    <property type="evidence" value="ECO:0007669"/>
    <property type="project" value="TreeGrafter"/>
</dbReference>
<feature type="transmembrane region" description="Helical" evidence="5">
    <location>
        <begin position="55"/>
        <end position="74"/>
    </location>
</feature>